<feature type="repeat" description="ANK" evidence="3">
    <location>
        <begin position="347"/>
        <end position="381"/>
    </location>
</feature>
<sequence>MDVNRCQCCTKSRMELVLNIGSYELAEIFCAHAVQVTHDDLVSAVKAEHVRNIHLLVNHGAPVNKFNDRGLLTYKDSALDIALQSSLTSAASVLLCHGADLDSDCAVTQAFKSKNMKTLYFLLTECAEATKAVMLKPETLIRAVKLGDIQLIQILLEAGADIDGVHNNMTPLMSAFDIEVIKFLLNKGANVNFKTTTTALIYALSWDYFDDINSTIRPKLSPIEMEEKMLPVINLFLKHGANLEDSVDYGCTALMDSAKGYFSTEILKYLIHTGTDVNQSDELGLTALHGAATYHKLDFAEALLKHGAVVNLKSFNGRTPLHEAVKDVNITHFFLENHSKVNAKDVYGNTPLSLAVKYSGDMVDVVKLLIASGADVNHKNNSGMSPLWLAAQNFNLKCMELLIDSKADLGHSEQHQKSALSVLLNDWFPSGQSQKTALILAQHGASAEFVRSDVIHRLIAAGNDGILIQKLIKSGFCPTDIILKSPILNWPETCVSPLAVSLILDSIQQKEAILTSDVELIQELCRLGIDVNRCQCCKKSRMELVLNIGSYELAEILCAHAVQVTHDDLVSAVKAEHVRNIHLLVNHGAPVNKFNDRGLLTYKDSALDIALQSSLTSAASVLLYNGADLDAECAVTQAFKSMNTKTLSFLLTECAETTKAVMLKPETLIRAVKLGDIQLIQILLEAGADIDGVHNNMTPLMSAFDIEVITFLLNKGANVNFKTTTTALIYALSWDYFDDINSTIRPNLSPIEMEEKMLPVIDLFLKHGANLEDSNDYGCTALINSAKGYCSTEVLKYLIHTGTDINRKDDEGFTALHGAATYHKLDFAEALLKYGAIVNLKSFNGRTPLHEAVEDVNITKLFLENQAKVNAKDVFGNTPLSLASKCFGDMVDVVKLLIASGSDVNHKNNSGISPLWLAAQKFNIKCLEFLIDAKADLSHDDQQQKSALSVVLNDWLPSGQCQQTALILAQHGASAEFVRFDVIHRLIAAGNDGILIQKLIKSRFCPTDIILKSPIMNWPETCVSPLAVSLILDSVDFCLYLIENWYLTKSDIKILSRNKRIIHFLQQRRTKALSYLKQVSRQPMRLELLCFITVSSALGSDRGRRQRIHNSKLPVPFQDMLLFSRLEVKVLQQVTRKGTSFLQELSENQVEENDED</sequence>
<protein>
    <submittedName>
        <fullName evidence="4">Uncharacterized protein</fullName>
    </submittedName>
</protein>
<dbReference type="VEuPathDB" id="VectorBase:BGLB013322"/>
<feature type="repeat" description="ANK" evidence="3">
    <location>
        <begin position="875"/>
        <end position="909"/>
    </location>
</feature>
<organism evidence="4 5">
    <name type="scientific">Biomphalaria glabrata</name>
    <name type="common">Bloodfluke planorb</name>
    <name type="synonym">Freshwater snail</name>
    <dbReference type="NCBI Taxonomy" id="6526"/>
    <lineage>
        <taxon>Eukaryota</taxon>
        <taxon>Metazoa</taxon>
        <taxon>Spiralia</taxon>
        <taxon>Lophotrochozoa</taxon>
        <taxon>Mollusca</taxon>
        <taxon>Gastropoda</taxon>
        <taxon>Heterobranchia</taxon>
        <taxon>Euthyneura</taxon>
        <taxon>Panpulmonata</taxon>
        <taxon>Hygrophila</taxon>
        <taxon>Lymnaeoidea</taxon>
        <taxon>Planorbidae</taxon>
        <taxon>Biomphalaria</taxon>
    </lineage>
</organism>
<feature type="repeat" description="ANK" evidence="3">
    <location>
        <begin position="668"/>
        <end position="695"/>
    </location>
</feature>
<reference evidence="4" key="1">
    <citation type="submission" date="2020-05" db="UniProtKB">
        <authorList>
            <consortium name="EnsemblMetazoa"/>
        </authorList>
    </citation>
    <scope>IDENTIFICATION</scope>
    <source>
        <strain evidence="4">BB02</strain>
    </source>
</reference>
<gene>
    <name evidence="4" type="primary">106051626</name>
</gene>
<dbReference type="InterPro" id="IPR036770">
    <property type="entry name" value="Ankyrin_rpt-contain_sf"/>
</dbReference>
<dbReference type="PROSITE" id="PS50088">
    <property type="entry name" value="ANK_REPEAT"/>
    <property type="match status" value="8"/>
</dbReference>
<dbReference type="PANTHER" id="PTHR24126">
    <property type="entry name" value="ANKYRIN REPEAT, PH AND SEC7 DOMAIN CONTAINING PROTEIN SECG-RELATED"/>
    <property type="match status" value="1"/>
</dbReference>
<dbReference type="STRING" id="6526.A0A2C9K523"/>
<dbReference type="Gene3D" id="1.25.40.20">
    <property type="entry name" value="Ankyrin repeat-containing domain"/>
    <property type="match status" value="6"/>
</dbReference>
<dbReference type="InterPro" id="IPR002110">
    <property type="entry name" value="Ankyrin_rpt"/>
</dbReference>
<dbReference type="Proteomes" id="UP000076420">
    <property type="component" value="Unassembled WGS sequence"/>
</dbReference>
<proteinExistence type="predicted"/>
<dbReference type="AlphaFoldDB" id="A0A2C9K523"/>
<dbReference type="OrthoDB" id="6120426at2759"/>
<accession>A0A2C9K523</accession>
<feature type="repeat" description="ANK" evidence="3">
    <location>
        <begin position="283"/>
        <end position="315"/>
    </location>
</feature>
<dbReference type="VEuPathDB" id="VectorBase:BGLAX_033251"/>
<evidence type="ECO:0000256" key="3">
    <source>
        <dbReference type="PROSITE-ProRule" id="PRU00023"/>
    </source>
</evidence>
<dbReference type="PRINTS" id="PR01415">
    <property type="entry name" value="ANKYRIN"/>
</dbReference>
<evidence type="ECO:0000313" key="4">
    <source>
        <dbReference type="EnsemblMetazoa" id="BGLB013322-PB"/>
    </source>
</evidence>
<keyword evidence="2 3" id="KW-0040">ANK repeat</keyword>
<dbReference type="SUPFAM" id="SSF48403">
    <property type="entry name" value="Ankyrin repeat"/>
    <property type="match status" value="4"/>
</dbReference>
<name>A0A2C9K523_BIOGL</name>
<dbReference type="EnsemblMetazoa" id="BGLB013322-RB">
    <property type="protein sequence ID" value="BGLB013322-PB"/>
    <property type="gene ID" value="BGLB013322"/>
</dbReference>
<keyword evidence="1" id="KW-0677">Repeat</keyword>
<evidence type="ECO:0000256" key="1">
    <source>
        <dbReference type="ARBA" id="ARBA00022737"/>
    </source>
</evidence>
<evidence type="ECO:0000313" key="5">
    <source>
        <dbReference type="Proteomes" id="UP000076420"/>
    </source>
</evidence>
<evidence type="ECO:0000256" key="2">
    <source>
        <dbReference type="ARBA" id="ARBA00023043"/>
    </source>
</evidence>
<dbReference type="KEGG" id="bgt:106051626"/>
<dbReference type="SMART" id="SM00248">
    <property type="entry name" value="ANK"/>
    <property type="match status" value="21"/>
</dbReference>
<feature type="repeat" description="ANK" evidence="3">
    <location>
        <begin position="811"/>
        <end position="843"/>
    </location>
</feature>
<dbReference type="PROSITE" id="PS50297">
    <property type="entry name" value="ANK_REP_REGION"/>
    <property type="match status" value="3"/>
</dbReference>
<feature type="repeat" description="ANK" evidence="3">
    <location>
        <begin position="910"/>
        <end position="942"/>
    </location>
</feature>
<feature type="repeat" description="ANK" evidence="3">
    <location>
        <begin position="140"/>
        <end position="167"/>
    </location>
</feature>
<dbReference type="Pfam" id="PF12796">
    <property type="entry name" value="Ank_2"/>
    <property type="match status" value="6"/>
</dbReference>
<feature type="repeat" description="ANK" evidence="3">
    <location>
        <begin position="382"/>
        <end position="414"/>
    </location>
</feature>